<sequence length="1049" mass="120963">MSKAIKLDQEQLKYGSFIHERMIRNKIEESIDIESSQIKTWINSGKFSEEMFSNRLKELNLTLNNFVSIFNAKEFYLDNSAMHWINTLLNVLKEQTTSAEYGEFSKALPFNSFVIPFLAYGDKLLLKEVNIINSELIEWFSIRKSILSALARELSELSLKVLIKEIHISKKLGELKGEDKYSRYKYFNEIMLKDNDFVIDILLAYPVLTRLLIEKTENLVASYIEALSRYINDFSSIKIDFHIDGLILKNIEGNNGDSHKNGRSVMLFEYENGEKLVYKPRSMSVDEHFNDLLEWINFKETTFEFKGPKTKNYNTYGWQEFIKHKPCENVKEVEQFYYRQGGYLALLYLLRSKDFHYENLIANGAHPILIDLETLFDNVINFQNIDTKFGDGVSDYTESILGSAMLPFNFVKRKGMDLDFSALGVLEEGELAEFSKNYTIANENTDEIRLKEIPVKAEKKENLPVLSNISVGSYEYIDVIEEGFQTLYTFFLRNKEELASKQGPIYKFENDEIRHVFRNTNLYVNFLVCGKHPEYLQDGLNRNKLFDILWGDVKNESKYIKFVNSECNDLLNQDVPYFTFKFNSKDLINSKGNIIKDFYDKSSLELVLERCMKLSLNDCRRQSRYIRMSLSTLNKDRGEAVIKPNPEKIAGVKSQDFLEESLNIGEEISNHLRPLSSEREINRFALSMGKNIEGNGITLGPLDEGIYDGFSGLAVFFGQLASETNDKSLKILSEDIFDYAYKTAKFNHKRLKNPSAFTGIGSILYTAAYFHLLWDDPKYYDVVVENLNLLEELNQTNKVHDYLTGEAGVILVCLRIYEKFSNEQALSIAIKLGEYIVEELSVPGEIDKLLTGFSHGASGYAWPLMSLGHITKDEKFIKLANKLIRYENNLFDKQYQNWLDLRPQVKNRTGSYYWCHGAPGIALARHNILQLNMNPQEQREQLTEDLRIAIKATLKNGFKFNHCLCHGDLGNIDILLTIAKEQNNIQLLTEVLSIGFGVLEQGKKLKWMNGIDKKSEMYGFMLGLSGIGFELLRLWNNDIPSILNLELPS</sequence>
<dbReference type="InterPro" id="IPR012341">
    <property type="entry name" value="6hp_glycosidase-like_sf"/>
</dbReference>
<dbReference type="SUPFAM" id="SSF158745">
    <property type="entry name" value="LanC-like"/>
    <property type="match status" value="1"/>
</dbReference>
<dbReference type="Pfam" id="PF05147">
    <property type="entry name" value="LANC_like"/>
    <property type="match status" value="1"/>
</dbReference>
<dbReference type="Gene3D" id="1.50.10.10">
    <property type="match status" value="1"/>
</dbReference>
<dbReference type="InterPro" id="IPR007822">
    <property type="entry name" value="LANC-like"/>
</dbReference>
<organism evidence="3 4">
    <name type="scientific">Bacillus thuringiensis serovar yosoo</name>
    <dbReference type="NCBI Taxonomy" id="180848"/>
    <lineage>
        <taxon>Bacteria</taxon>
        <taxon>Bacillati</taxon>
        <taxon>Bacillota</taxon>
        <taxon>Bacilli</taxon>
        <taxon>Bacillales</taxon>
        <taxon>Bacillaceae</taxon>
        <taxon>Bacillus</taxon>
        <taxon>Bacillus cereus group</taxon>
    </lineage>
</organism>
<keyword evidence="1" id="KW-0479">Metal-binding</keyword>
<feature type="binding site" evidence="1">
    <location>
        <position position="965"/>
    </location>
    <ligand>
        <name>Zn(2+)</name>
        <dbReference type="ChEBI" id="CHEBI:29105"/>
    </ligand>
</feature>
<dbReference type="PANTHER" id="PTHR12736">
    <property type="entry name" value="LANC-LIKE PROTEIN"/>
    <property type="match status" value="1"/>
</dbReference>
<dbReference type="GO" id="GO:0031179">
    <property type="term" value="P:peptide modification"/>
    <property type="evidence" value="ECO:0007669"/>
    <property type="project" value="InterPro"/>
</dbReference>
<dbReference type="PIRSF" id="PIRSF037228">
    <property type="entry name" value="Lant_mod_RumM"/>
    <property type="match status" value="1"/>
</dbReference>
<dbReference type="InterPro" id="IPR017146">
    <property type="entry name" value="Lanti_2_LanM"/>
</dbReference>
<dbReference type="GO" id="GO:0005975">
    <property type="term" value="P:carbohydrate metabolic process"/>
    <property type="evidence" value="ECO:0007669"/>
    <property type="project" value="InterPro"/>
</dbReference>
<feature type="binding site" evidence="1">
    <location>
        <position position="966"/>
    </location>
    <ligand>
        <name>Zn(2+)</name>
        <dbReference type="ChEBI" id="CHEBI:29105"/>
    </ligand>
</feature>
<keyword evidence="1" id="KW-0862">Zinc</keyword>
<accession>A0A9X6FEM2</accession>
<feature type="domain" description="Lantibiotic biosynthesis protein dehydration" evidence="2">
    <location>
        <begin position="205"/>
        <end position="580"/>
    </location>
</feature>
<feature type="binding site" evidence="1">
    <location>
        <position position="915"/>
    </location>
    <ligand>
        <name>Zn(2+)</name>
        <dbReference type="ChEBI" id="CHEBI:29105"/>
    </ligand>
</feature>
<gene>
    <name evidence="3" type="ORF">BK746_04010</name>
</gene>
<dbReference type="GO" id="GO:0046872">
    <property type="term" value="F:metal ion binding"/>
    <property type="evidence" value="ECO:0007669"/>
    <property type="project" value="UniProtKB-KW"/>
</dbReference>
<dbReference type="AlphaFoldDB" id="A0A9X6FEM2"/>
<dbReference type="Proteomes" id="UP000195129">
    <property type="component" value="Unassembled WGS sequence"/>
</dbReference>
<dbReference type="SMART" id="SM01260">
    <property type="entry name" value="LANC_like"/>
    <property type="match status" value="1"/>
</dbReference>
<dbReference type="PRINTS" id="PR01950">
    <property type="entry name" value="LANCSUPER"/>
</dbReference>
<comment type="caution">
    <text evidence="3">The sequence shown here is derived from an EMBL/GenBank/DDBJ whole genome shotgun (WGS) entry which is preliminary data.</text>
</comment>
<evidence type="ECO:0000313" key="3">
    <source>
        <dbReference type="EMBL" id="OTY63040.1"/>
    </source>
</evidence>
<evidence type="ECO:0000313" key="4">
    <source>
        <dbReference type="Proteomes" id="UP000195129"/>
    </source>
</evidence>
<protein>
    <submittedName>
        <fullName evidence="3">Type 2 lantipeptide synthetase LanM</fullName>
    </submittedName>
</protein>
<reference evidence="3 4" key="1">
    <citation type="submission" date="2016-10" db="EMBL/GenBank/DDBJ databases">
        <title>Comparative genomics of Bacillus thuringiensis reveals a path to pathogens against multiple invertebrate hosts.</title>
        <authorList>
            <person name="Zheng J."/>
            <person name="Gao Q."/>
            <person name="Liu H."/>
            <person name="Peng D."/>
            <person name="Ruan L."/>
            <person name="Sun M."/>
        </authorList>
    </citation>
    <scope>NUCLEOTIDE SEQUENCE [LARGE SCALE GENOMIC DNA]</scope>
    <source>
        <strain evidence="3">BGSC 4CA1</strain>
    </source>
</reference>
<dbReference type="EMBL" id="NFDN01000020">
    <property type="protein sequence ID" value="OTY63040.1"/>
    <property type="molecule type" value="Genomic_DNA"/>
</dbReference>
<evidence type="ECO:0000259" key="2">
    <source>
        <dbReference type="Pfam" id="PF13575"/>
    </source>
</evidence>
<dbReference type="NCBIfam" id="TIGR03897">
    <property type="entry name" value="lanti_2_LanM"/>
    <property type="match status" value="1"/>
</dbReference>
<dbReference type="PANTHER" id="PTHR12736:SF7">
    <property type="entry name" value="LANC-LIKE PROTEIN 3"/>
    <property type="match status" value="1"/>
</dbReference>
<dbReference type="InterPro" id="IPR025410">
    <property type="entry name" value="Lant_dehyd"/>
</dbReference>
<evidence type="ECO:0000256" key="1">
    <source>
        <dbReference type="PIRSR" id="PIRSR607822-1"/>
    </source>
</evidence>
<proteinExistence type="predicted"/>
<dbReference type="GO" id="GO:0005886">
    <property type="term" value="C:plasma membrane"/>
    <property type="evidence" value="ECO:0007669"/>
    <property type="project" value="TreeGrafter"/>
</dbReference>
<dbReference type="RefSeq" id="WP_087965063.1">
    <property type="nucleotide sequence ID" value="NZ_NFDN01000020.1"/>
</dbReference>
<dbReference type="CDD" id="cd04792">
    <property type="entry name" value="LanM-like"/>
    <property type="match status" value="1"/>
</dbReference>
<dbReference type="Pfam" id="PF13575">
    <property type="entry name" value="DUF4135"/>
    <property type="match status" value="1"/>
</dbReference>
<name>A0A9X6FEM2_BACTU</name>